<dbReference type="EMBL" id="JAENGZ010000046">
    <property type="protein sequence ID" value="KAG6971775.1"/>
    <property type="molecule type" value="Genomic_DNA"/>
</dbReference>
<evidence type="ECO:0000313" key="3">
    <source>
        <dbReference type="Proteomes" id="UP000688947"/>
    </source>
</evidence>
<sequence length="147" mass="16911">SHPTPGPRPQSTSNGTKPRRTFRRSLRSTKSRLIRFSGSAHRRRSLSVTERYWSARHAELGELYKVDKPSGDDDATESVDGCEEGPDRWIPAKFNNFWVKLVCTHSWSQKRRGKGIRKCYFEKTTGCKASIKAAVTWNDTENFNKFM</sequence>
<name>A0A8T1UX05_9STRA</name>
<accession>A0A8T1UX05</accession>
<dbReference type="AlphaFoldDB" id="A0A8T1UX05"/>
<protein>
    <submittedName>
        <fullName evidence="2">Uncharacterized protein</fullName>
    </submittedName>
</protein>
<evidence type="ECO:0000313" key="2">
    <source>
        <dbReference type="EMBL" id="KAG6971775.1"/>
    </source>
</evidence>
<evidence type="ECO:0000256" key="1">
    <source>
        <dbReference type="SAM" id="MobiDB-lite"/>
    </source>
</evidence>
<feature type="non-terminal residue" evidence="2">
    <location>
        <position position="1"/>
    </location>
</feature>
<feature type="region of interest" description="Disordered" evidence="1">
    <location>
        <begin position="1"/>
        <end position="24"/>
    </location>
</feature>
<dbReference type="OrthoDB" id="10547531at2759"/>
<dbReference type="Proteomes" id="UP000688947">
    <property type="component" value="Unassembled WGS sequence"/>
</dbReference>
<proteinExistence type="predicted"/>
<reference evidence="2" key="1">
    <citation type="submission" date="2021-01" db="EMBL/GenBank/DDBJ databases">
        <title>Phytophthora aleatoria, a newly-described species from Pinus radiata is distinct from Phytophthora cactorum isolates based on comparative genomics.</title>
        <authorList>
            <person name="Mcdougal R."/>
            <person name="Panda P."/>
            <person name="Williams N."/>
            <person name="Studholme D.J."/>
        </authorList>
    </citation>
    <scope>NUCLEOTIDE SEQUENCE</scope>
    <source>
        <strain evidence="2">NZFS 3830</strain>
    </source>
</reference>
<organism evidence="2 3">
    <name type="scientific">Phytophthora cactorum</name>
    <dbReference type="NCBI Taxonomy" id="29920"/>
    <lineage>
        <taxon>Eukaryota</taxon>
        <taxon>Sar</taxon>
        <taxon>Stramenopiles</taxon>
        <taxon>Oomycota</taxon>
        <taxon>Peronosporomycetes</taxon>
        <taxon>Peronosporales</taxon>
        <taxon>Peronosporaceae</taxon>
        <taxon>Phytophthora</taxon>
    </lineage>
</organism>
<gene>
    <name evidence="2" type="ORF">JG687_00001810</name>
</gene>
<feature type="non-terminal residue" evidence="2">
    <location>
        <position position="147"/>
    </location>
</feature>
<comment type="caution">
    <text evidence="2">The sequence shown here is derived from an EMBL/GenBank/DDBJ whole genome shotgun (WGS) entry which is preliminary data.</text>
</comment>